<dbReference type="EMBL" id="CAFBON010000074">
    <property type="protein sequence ID" value="CAB4986281.1"/>
    <property type="molecule type" value="Genomic_DNA"/>
</dbReference>
<name>A0A6J7MZ35_9ZZZZ</name>
<dbReference type="Pfam" id="PF10029">
    <property type="entry name" value="DUF2271"/>
    <property type="match status" value="1"/>
</dbReference>
<proteinExistence type="predicted"/>
<dbReference type="AlphaFoldDB" id="A0A6J7MZ35"/>
<reference evidence="2" key="1">
    <citation type="submission" date="2020-05" db="EMBL/GenBank/DDBJ databases">
        <authorList>
            <person name="Chiriac C."/>
            <person name="Salcher M."/>
            <person name="Ghai R."/>
            <person name="Kavagutti S V."/>
        </authorList>
    </citation>
    <scope>NUCLEOTIDE SEQUENCE</scope>
</reference>
<dbReference type="Gene3D" id="2.60.40.4070">
    <property type="match status" value="1"/>
</dbReference>
<evidence type="ECO:0000313" key="1">
    <source>
        <dbReference type="EMBL" id="CAB4791585.1"/>
    </source>
</evidence>
<gene>
    <name evidence="1" type="ORF">UFOPK3001_00320</name>
    <name evidence="2" type="ORF">UFOPK3954_00865</name>
</gene>
<organism evidence="2">
    <name type="scientific">freshwater metagenome</name>
    <dbReference type="NCBI Taxonomy" id="449393"/>
    <lineage>
        <taxon>unclassified sequences</taxon>
        <taxon>metagenomes</taxon>
        <taxon>ecological metagenomes</taxon>
    </lineage>
</organism>
<sequence>MFPKKQPLPRHARAVHRARLARIAAAGALVVLPACGFSDKEVFDQGPAQTTAGADTLDSLVDSVPVTTLLSDTGPAVPAGLQMVVSLTYSASVDDAGSPIRNPYIAVWVEDSRGNLVQTISAWYQQTSKGLRYLDHLRSWYTQYTESGVEPTTSGATRGPGTYTVAWDGTGPDGRPVAQGDYVLFIEAAREDGPYSITSTPITLGTSGFGVTLAADGELSALTAEITV</sequence>
<dbReference type="EMBL" id="CAFAAJ010000013">
    <property type="protein sequence ID" value="CAB4791585.1"/>
    <property type="molecule type" value="Genomic_DNA"/>
</dbReference>
<protein>
    <submittedName>
        <fullName evidence="2">Unannotated protein</fullName>
    </submittedName>
</protein>
<evidence type="ECO:0000313" key="2">
    <source>
        <dbReference type="EMBL" id="CAB4986281.1"/>
    </source>
</evidence>
<dbReference type="InterPro" id="IPR014469">
    <property type="entry name" value="DUF2271"/>
</dbReference>
<accession>A0A6J7MZ35</accession>